<sequence>MRQPISACTVQWNFATVPATHEQLGTQNSSGADVSDITAISPATSISAGGASTSRLHLDIQSIESHGAGAADGAQFRAALERHMNAGTGGVQATGTDNNGSLGQKMAARATNLATEINKDQKYVSKLLETATRTGDSMQLMKAMMALNDYSIRVQTVAKTVSKATSSVDQLTKLQ</sequence>
<dbReference type="EMBL" id="QYUN01000003">
    <property type="protein sequence ID" value="RJF97068.1"/>
    <property type="molecule type" value="Genomic_DNA"/>
</dbReference>
<comment type="caution">
    <text evidence="1">The sequence shown here is derived from an EMBL/GenBank/DDBJ whole genome shotgun (WGS) entry which is preliminary data.</text>
</comment>
<evidence type="ECO:0000313" key="2">
    <source>
        <dbReference type="Proteomes" id="UP000285190"/>
    </source>
</evidence>
<keyword evidence="2" id="KW-1185">Reference proteome</keyword>
<dbReference type="OrthoDB" id="8759767at2"/>
<protein>
    <submittedName>
        <fullName evidence="1">Type III secretion protein</fullName>
    </submittedName>
</protein>
<dbReference type="Proteomes" id="UP000285190">
    <property type="component" value="Unassembled WGS sequence"/>
</dbReference>
<dbReference type="Pfam" id="PF17001">
    <property type="entry name" value="T3SS_basalb_I"/>
    <property type="match status" value="1"/>
</dbReference>
<gene>
    <name evidence="1" type="ORF">D3870_21050</name>
</gene>
<evidence type="ECO:0000313" key="1">
    <source>
        <dbReference type="EMBL" id="RJF97068.1"/>
    </source>
</evidence>
<dbReference type="GO" id="GO:0030254">
    <property type="term" value="P:protein secretion by the type III secretion system"/>
    <property type="evidence" value="ECO:0007669"/>
    <property type="project" value="InterPro"/>
</dbReference>
<accession>A0A418WWN0</accession>
<dbReference type="AlphaFoldDB" id="A0A418WWN0"/>
<dbReference type="InterPro" id="IPR012670">
    <property type="entry name" value="T3SS_YscI/HrpB"/>
</dbReference>
<name>A0A418WWN0_9BURK</name>
<organism evidence="1 2">
    <name type="scientific">Noviherbaspirillum cavernae</name>
    <dbReference type="NCBI Taxonomy" id="2320862"/>
    <lineage>
        <taxon>Bacteria</taxon>
        <taxon>Pseudomonadati</taxon>
        <taxon>Pseudomonadota</taxon>
        <taxon>Betaproteobacteria</taxon>
        <taxon>Burkholderiales</taxon>
        <taxon>Oxalobacteraceae</taxon>
        <taxon>Noviherbaspirillum</taxon>
    </lineage>
</organism>
<reference evidence="1 2" key="1">
    <citation type="submission" date="2018-09" db="EMBL/GenBank/DDBJ databases">
        <authorList>
            <person name="Zhu H."/>
        </authorList>
    </citation>
    <scope>NUCLEOTIDE SEQUENCE [LARGE SCALE GENOMIC DNA]</scope>
    <source>
        <strain evidence="1 2">K2R10-39</strain>
    </source>
</reference>
<proteinExistence type="predicted"/>